<evidence type="ECO:0000256" key="1">
    <source>
        <dbReference type="SAM" id="Coils"/>
    </source>
</evidence>
<dbReference type="Proteomes" id="UP000789901">
    <property type="component" value="Unassembled WGS sequence"/>
</dbReference>
<protein>
    <submittedName>
        <fullName evidence="4">45328_t:CDS:1</fullName>
    </submittedName>
</protein>
<sequence>MEGIDQKEVNLFIENNPDAQEETEEDEKDEEAVKKRNIMSYDGSYESIQKETIEKVLDTRLSDMIELLEDKLNELIDEINQSRTEGKEQIMDGIDRIIKNLASCAAAVGICIASAGAATPFVAASAAPWLIGGGAAAGFFIGDKADKESAEREKTLLQNQQYKDAANELNQQIDANNQLKNQIQDITGKLNGTIPRKPNETDDYLNNQLNILTNNLKNGENRIDRLRNEVDKLRKSLGGNSNLMSLLGLDKLSFTDKAMIIAAIVLLI</sequence>
<evidence type="ECO:0000313" key="5">
    <source>
        <dbReference type="Proteomes" id="UP000789901"/>
    </source>
</evidence>
<keyword evidence="3" id="KW-1133">Transmembrane helix</keyword>
<keyword evidence="3" id="KW-0812">Transmembrane</keyword>
<feature type="compositionally biased region" description="Acidic residues" evidence="2">
    <location>
        <begin position="19"/>
        <end position="30"/>
    </location>
</feature>
<name>A0ABN7V9T9_GIGMA</name>
<comment type="caution">
    <text evidence="4">The sequence shown here is derived from an EMBL/GenBank/DDBJ whole genome shotgun (WGS) entry which is preliminary data.</text>
</comment>
<keyword evidence="1" id="KW-0175">Coiled coil</keyword>
<reference evidence="4 5" key="1">
    <citation type="submission" date="2021-06" db="EMBL/GenBank/DDBJ databases">
        <authorList>
            <person name="Kallberg Y."/>
            <person name="Tangrot J."/>
            <person name="Rosling A."/>
        </authorList>
    </citation>
    <scope>NUCLEOTIDE SEQUENCE [LARGE SCALE GENOMIC DNA]</scope>
    <source>
        <strain evidence="4 5">120-4 pot B 10/14</strain>
    </source>
</reference>
<feature type="coiled-coil region" evidence="1">
    <location>
        <begin position="152"/>
        <end position="236"/>
    </location>
</feature>
<keyword evidence="5" id="KW-1185">Reference proteome</keyword>
<evidence type="ECO:0000313" key="4">
    <source>
        <dbReference type="EMBL" id="CAG8745752.1"/>
    </source>
</evidence>
<keyword evidence="3" id="KW-0472">Membrane</keyword>
<evidence type="ECO:0000256" key="2">
    <source>
        <dbReference type="SAM" id="MobiDB-lite"/>
    </source>
</evidence>
<feature type="transmembrane region" description="Helical" evidence="3">
    <location>
        <begin position="97"/>
        <end position="115"/>
    </location>
</feature>
<dbReference type="SUPFAM" id="SSF46579">
    <property type="entry name" value="Prefoldin"/>
    <property type="match status" value="1"/>
</dbReference>
<organism evidence="4 5">
    <name type="scientific">Gigaspora margarita</name>
    <dbReference type="NCBI Taxonomy" id="4874"/>
    <lineage>
        <taxon>Eukaryota</taxon>
        <taxon>Fungi</taxon>
        <taxon>Fungi incertae sedis</taxon>
        <taxon>Mucoromycota</taxon>
        <taxon>Glomeromycotina</taxon>
        <taxon>Glomeromycetes</taxon>
        <taxon>Diversisporales</taxon>
        <taxon>Gigasporaceae</taxon>
        <taxon>Gigaspora</taxon>
    </lineage>
</organism>
<feature type="region of interest" description="Disordered" evidence="2">
    <location>
        <begin position="1"/>
        <end position="32"/>
    </location>
</feature>
<dbReference type="EMBL" id="CAJVQB010011172">
    <property type="protein sequence ID" value="CAG8745752.1"/>
    <property type="molecule type" value="Genomic_DNA"/>
</dbReference>
<evidence type="ECO:0000256" key="3">
    <source>
        <dbReference type="SAM" id="Phobius"/>
    </source>
</evidence>
<accession>A0ABN7V9T9</accession>
<gene>
    <name evidence="4" type="ORF">GMARGA_LOCUS15852</name>
</gene>
<feature type="coiled-coil region" evidence="1">
    <location>
        <begin position="58"/>
        <end position="85"/>
    </location>
</feature>
<proteinExistence type="predicted"/>